<dbReference type="Gene3D" id="3.40.1620.10">
    <property type="entry name" value="YefM-like domain"/>
    <property type="match status" value="1"/>
</dbReference>
<dbReference type="PANTHER" id="PTHR33713:SF6">
    <property type="entry name" value="ANTITOXIN YEFM"/>
    <property type="match status" value="1"/>
</dbReference>
<evidence type="ECO:0000313" key="5">
    <source>
        <dbReference type="Proteomes" id="UP000008957"/>
    </source>
</evidence>
<dbReference type="InterPro" id="IPR006442">
    <property type="entry name" value="Antitoxin_Phd/YefM"/>
</dbReference>
<reference evidence="5" key="1">
    <citation type="submission" date="2010-03" db="EMBL/GenBank/DDBJ databases">
        <title>The genome sequence of Synergistetes sp. SGP1.</title>
        <authorList>
            <consortium name="metaHIT consortium -- http://www.metahit.eu/"/>
            <person name="Pajon A."/>
            <person name="Turner K."/>
            <person name="Parkhill J."/>
            <person name="Wade W."/>
            <person name="Vartoukian S."/>
        </authorList>
    </citation>
    <scope>NUCLEOTIDE SEQUENCE [LARGE SCALE GENOMIC DNA]</scope>
    <source>
        <strain evidence="5">SGP1</strain>
    </source>
</reference>
<reference evidence="4 5" key="2">
    <citation type="submission" date="2010-03" db="EMBL/GenBank/DDBJ databases">
        <authorList>
            <person name="Pajon A."/>
        </authorList>
    </citation>
    <scope>NUCLEOTIDE SEQUENCE [LARGE SCALE GENOMIC DNA]</scope>
    <source>
        <strain evidence="4 5">SGP1</strain>
    </source>
</reference>
<protein>
    <recommendedName>
        <fullName evidence="2">Antitoxin</fullName>
    </recommendedName>
</protein>
<proteinExistence type="inferred from homology"/>
<comment type="function">
    <text evidence="2">Antitoxin component of a type II toxin-antitoxin (TA) system.</text>
</comment>
<evidence type="ECO:0000256" key="2">
    <source>
        <dbReference type="RuleBase" id="RU362080"/>
    </source>
</evidence>
<dbReference type="PANTHER" id="PTHR33713">
    <property type="entry name" value="ANTITOXIN YAFN-RELATED"/>
    <property type="match status" value="1"/>
</dbReference>
<accession>A0AB94IVH0</accession>
<dbReference type="EMBL" id="FP929056">
    <property type="protein sequence ID" value="CBL27746.1"/>
    <property type="molecule type" value="Genomic_DNA"/>
</dbReference>
<dbReference type="AlphaFoldDB" id="A0AB94IVH0"/>
<evidence type="ECO:0000256" key="3">
    <source>
        <dbReference type="SAM" id="MobiDB-lite"/>
    </source>
</evidence>
<dbReference type="InterPro" id="IPR036165">
    <property type="entry name" value="YefM-like_sf"/>
</dbReference>
<dbReference type="KEGG" id="sbr:SY1_02200"/>
<dbReference type="NCBIfam" id="TIGR01552">
    <property type="entry name" value="phd_fam"/>
    <property type="match status" value="1"/>
</dbReference>
<dbReference type="InterPro" id="IPR051405">
    <property type="entry name" value="phD/YefM_antitoxin"/>
</dbReference>
<organism evidence="4 5">
    <name type="scientific">Fretibacterium fastidiosum</name>
    <dbReference type="NCBI Taxonomy" id="651822"/>
    <lineage>
        <taxon>Bacteria</taxon>
        <taxon>Thermotogati</taxon>
        <taxon>Synergistota</taxon>
        <taxon>Synergistia</taxon>
        <taxon>Synergistales</taxon>
        <taxon>Aminobacteriaceae</taxon>
        <taxon>Fretibacterium</taxon>
    </lineage>
</organism>
<gene>
    <name evidence="4" type="ORF">SY1_02200</name>
</gene>
<evidence type="ECO:0000313" key="4">
    <source>
        <dbReference type="EMBL" id="CBL27746.1"/>
    </source>
</evidence>
<name>A0AB94IVH0_9BACT</name>
<dbReference type="Proteomes" id="UP000008957">
    <property type="component" value="Chromosome"/>
</dbReference>
<comment type="similarity">
    <text evidence="1 2">Belongs to the phD/YefM antitoxin family.</text>
</comment>
<keyword evidence="5" id="KW-1185">Reference proteome</keyword>
<feature type="region of interest" description="Disordered" evidence="3">
    <location>
        <begin position="65"/>
        <end position="84"/>
    </location>
</feature>
<evidence type="ECO:0000256" key="1">
    <source>
        <dbReference type="ARBA" id="ARBA00009981"/>
    </source>
</evidence>
<dbReference type="SUPFAM" id="SSF143120">
    <property type="entry name" value="YefM-like"/>
    <property type="match status" value="1"/>
</dbReference>
<sequence>MFTIDTAPATQVRERFKDYCDDVERTNKALIVTRRDKPQVVVVSFAEYNRQLNNERYLAKLRRSREELDNGEGQTMTPEELDAF</sequence>
<dbReference type="RefSeq" id="WP_015555893.1">
    <property type="nucleotide sequence ID" value="NC_021038.1"/>
</dbReference>
<dbReference type="Pfam" id="PF02604">
    <property type="entry name" value="PhdYeFM_antitox"/>
    <property type="match status" value="1"/>
</dbReference>